<feature type="region of interest" description="Disordered" evidence="1">
    <location>
        <begin position="584"/>
        <end position="802"/>
    </location>
</feature>
<feature type="region of interest" description="Disordered" evidence="1">
    <location>
        <begin position="408"/>
        <end position="452"/>
    </location>
</feature>
<reference evidence="2 3" key="1">
    <citation type="submission" date="2018-04" db="EMBL/GenBank/DDBJ databases">
        <authorList>
            <person name="Zhang X."/>
            <person name="Yuan J."/>
            <person name="Li F."/>
            <person name="Xiang J."/>
        </authorList>
    </citation>
    <scope>NUCLEOTIDE SEQUENCE [LARGE SCALE GENOMIC DNA]</scope>
    <source>
        <tissue evidence="2">Muscle</tissue>
    </source>
</reference>
<name>A0A423TK80_PENVA</name>
<feature type="compositionally biased region" description="Basic and acidic residues" evidence="1">
    <location>
        <begin position="614"/>
        <end position="626"/>
    </location>
</feature>
<organism evidence="2 3">
    <name type="scientific">Penaeus vannamei</name>
    <name type="common">Whiteleg shrimp</name>
    <name type="synonym">Litopenaeus vannamei</name>
    <dbReference type="NCBI Taxonomy" id="6689"/>
    <lineage>
        <taxon>Eukaryota</taxon>
        <taxon>Metazoa</taxon>
        <taxon>Ecdysozoa</taxon>
        <taxon>Arthropoda</taxon>
        <taxon>Crustacea</taxon>
        <taxon>Multicrustacea</taxon>
        <taxon>Malacostraca</taxon>
        <taxon>Eumalacostraca</taxon>
        <taxon>Eucarida</taxon>
        <taxon>Decapoda</taxon>
        <taxon>Dendrobranchiata</taxon>
        <taxon>Penaeoidea</taxon>
        <taxon>Penaeidae</taxon>
        <taxon>Penaeus</taxon>
    </lineage>
</organism>
<dbReference type="PRINTS" id="PR01217">
    <property type="entry name" value="PRICHEXTENSN"/>
</dbReference>
<feature type="compositionally biased region" description="Basic and acidic residues" evidence="1">
    <location>
        <begin position="634"/>
        <end position="646"/>
    </location>
</feature>
<feature type="compositionally biased region" description="Basic and acidic residues" evidence="1">
    <location>
        <begin position="785"/>
        <end position="802"/>
    </location>
</feature>
<evidence type="ECO:0008006" key="4">
    <source>
        <dbReference type="Google" id="ProtNLM"/>
    </source>
</evidence>
<feature type="region of interest" description="Disordered" evidence="1">
    <location>
        <begin position="1"/>
        <end position="192"/>
    </location>
</feature>
<comment type="caution">
    <text evidence="2">The sequence shown here is derived from an EMBL/GenBank/DDBJ whole genome shotgun (WGS) entry which is preliminary data.</text>
</comment>
<feature type="compositionally biased region" description="Pro residues" evidence="1">
    <location>
        <begin position="57"/>
        <end position="69"/>
    </location>
</feature>
<feature type="compositionally biased region" description="Polar residues" evidence="1">
    <location>
        <begin position="438"/>
        <end position="452"/>
    </location>
</feature>
<reference evidence="2 3" key="2">
    <citation type="submission" date="2019-01" db="EMBL/GenBank/DDBJ databases">
        <title>The decoding of complex shrimp genome reveals the adaptation for benthos swimmer, frequently molting mechanism and breeding impact on genome.</title>
        <authorList>
            <person name="Sun Y."/>
            <person name="Gao Y."/>
            <person name="Yu Y."/>
        </authorList>
    </citation>
    <scope>NUCLEOTIDE SEQUENCE [LARGE SCALE GENOMIC DNA]</scope>
    <source>
        <tissue evidence="2">Muscle</tissue>
    </source>
</reference>
<proteinExistence type="predicted"/>
<feature type="compositionally biased region" description="Pro residues" evidence="1">
    <location>
        <begin position="173"/>
        <end position="190"/>
    </location>
</feature>
<feature type="compositionally biased region" description="Basic and acidic residues" evidence="1">
    <location>
        <begin position="588"/>
        <end position="598"/>
    </location>
</feature>
<dbReference type="PANTHER" id="PTHR13361:SF1">
    <property type="entry name" value="WW DOMAIN-BINDING PROTEIN 11"/>
    <property type="match status" value="1"/>
</dbReference>
<protein>
    <recommendedName>
        <fullName evidence="4">Coiled-coil domain-containing protein 181</fullName>
    </recommendedName>
</protein>
<feature type="compositionally biased region" description="Pro residues" evidence="1">
    <location>
        <begin position="115"/>
        <end position="129"/>
    </location>
</feature>
<feature type="region of interest" description="Disordered" evidence="1">
    <location>
        <begin position="549"/>
        <end position="568"/>
    </location>
</feature>
<dbReference type="EMBL" id="QCYY01001600">
    <property type="protein sequence ID" value="ROT76861.1"/>
    <property type="molecule type" value="Genomic_DNA"/>
</dbReference>
<dbReference type="GO" id="GO:0005681">
    <property type="term" value="C:spliceosomal complex"/>
    <property type="evidence" value="ECO:0007669"/>
    <property type="project" value="TreeGrafter"/>
</dbReference>
<dbReference type="PANTHER" id="PTHR13361">
    <property type="entry name" value="WW DOMAIN-BINDING PROTEIN 11"/>
    <property type="match status" value="1"/>
</dbReference>
<feature type="compositionally biased region" description="Pro residues" evidence="1">
    <location>
        <begin position="89"/>
        <end position="105"/>
    </location>
</feature>
<feature type="compositionally biased region" description="Polar residues" evidence="1">
    <location>
        <begin position="1"/>
        <end position="11"/>
    </location>
</feature>
<sequence length="822" mass="89746">MQLHISHNNKANLPHSPTPPPPSPNTISPHPTPLSPTHPLPNQSHPHPQHNLTLFFTPPPTLFTPPPPQHNLTSSSPTPSSKQSHPLLHPTPPNTISPSSSPHPLPQHNLTLFFTPPPSHPPSPHPPPQHNLTLSSPHPLPNTISPSSSPHPLPNTISPSSSPPQHNLTLFFTPPPPPTQSHPLLHPTPSPQHNLTLFFTHPPPQHNLTLFFPHPNTISPFFTNTISPSSSPNRITDTEDDYTVTADQRAALMELETLTWNYPTPGQGRSVGQDVDIAPYDMTERLKEVNRALLEDPTPAECDRAITIRFRDVIADYQSPREYYPSDSDDGYGDSSDILYDAEEEDDGLTSLTSEAKEVLGGNVNLVDFTSDFVQDNCDYKSVRNGLVNGNDIIKSYNSNFDPGDTNSFLIGGEKQQNDARKRDVPKLNLGNNHDDTPANQSRSKVSSEQITSNAQIPCEKTLLKVDDSGLADLETFMKENESLSEQSSLRGDSVNHEVAEVRSGSMSLVEISDRIHVEKGFSSLGDGVNEDFQEVDEAIEGEPESLFERRGSKENLEQNEQLPAKSGADFACYEYEDDFEDIQDETSCSKDTEDDVKASSPRVAVQTPASPRQSKEKPEKPKEVAVRPQAKPTADDSPGRKEAQESKSLQKQGHKSRKDQGASRKSSAPSSTERGRKRAESQSPSDAAKTPAGRTKLKRSSACPPAIKPALLSSDKLGSIRPAEGRAKRGVSSSPVKVPANAHQGLSLTPITPSPAAVPRSGQTPPAMRTAPQHRVRKAASASDLHRAAAAEETEDRKRQNEAVFKAWLQQKNKQAALAKK</sequence>
<feature type="compositionally biased region" description="Polar residues" evidence="1">
    <location>
        <begin position="664"/>
        <end position="673"/>
    </location>
</feature>
<dbReference type="Proteomes" id="UP000283509">
    <property type="component" value="Unassembled WGS sequence"/>
</dbReference>
<feature type="compositionally biased region" description="Polar residues" evidence="1">
    <location>
        <begin position="130"/>
        <end position="167"/>
    </location>
</feature>
<feature type="compositionally biased region" description="Basic and acidic residues" evidence="1">
    <location>
        <begin position="416"/>
        <end position="426"/>
    </location>
</feature>
<evidence type="ECO:0000256" key="1">
    <source>
        <dbReference type="SAM" id="MobiDB-lite"/>
    </source>
</evidence>
<keyword evidence="3" id="KW-1185">Reference proteome</keyword>
<feature type="compositionally biased region" description="Pro residues" evidence="1">
    <location>
        <begin position="16"/>
        <end position="39"/>
    </location>
</feature>
<accession>A0A423TK80</accession>
<dbReference type="AlphaFoldDB" id="A0A423TK80"/>
<gene>
    <name evidence="2" type="ORF">C7M84_004535</name>
</gene>
<evidence type="ECO:0000313" key="2">
    <source>
        <dbReference type="EMBL" id="ROT76861.1"/>
    </source>
</evidence>
<evidence type="ECO:0000313" key="3">
    <source>
        <dbReference type="Proteomes" id="UP000283509"/>
    </source>
</evidence>